<evidence type="ECO:0000256" key="8">
    <source>
        <dbReference type="RuleBase" id="RU363060"/>
    </source>
</evidence>
<evidence type="ECO:0000256" key="7">
    <source>
        <dbReference type="ARBA" id="ARBA00023136"/>
    </source>
</evidence>
<accession>F4A011</accession>
<dbReference type="InterPro" id="IPR002379">
    <property type="entry name" value="ATPase_proteolipid_c-like_dom"/>
</dbReference>
<dbReference type="RefSeq" id="WP_013780262.1">
    <property type="nucleotide sequence ID" value="NC_015520.1"/>
</dbReference>
<proteinExistence type="inferred from homology"/>
<dbReference type="HOGENOM" id="CLU_126047_0_0_9"/>
<dbReference type="GO" id="GO:0046961">
    <property type="term" value="F:proton-transporting ATPase activity, rotational mechanism"/>
    <property type="evidence" value="ECO:0007669"/>
    <property type="project" value="InterPro"/>
</dbReference>
<feature type="domain" description="V-ATPase proteolipid subunit C-like" evidence="9">
    <location>
        <begin position="11"/>
        <end position="69"/>
    </location>
</feature>
<keyword evidence="11" id="KW-1185">Reference proteome</keyword>
<dbReference type="EMBL" id="CP002360">
    <property type="protein sequence ID" value="AEE95829.1"/>
    <property type="molecule type" value="Genomic_DNA"/>
</dbReference>
<dbReference type="AlphaFoldDB" id="F4A011"/>
<dbReference type="PRINTS" id="PR00122">
    <property type="entry name" value="VACATPASE"/>
</dbReference>
<evidence type="ECO:0000256" key="3">
    <source>
        <dbReference type="ARBA" id="ARBA00022448"/>
    </source>
</evidence>
<keyword evidence="7 8" id="KW-0472">Membrane</keyword>
<name>F4A011_MAHA5</name>
<sequence length="157" mass="15833">MELGQFFAFAGIAVATLLAGIGSAMGTSLAGQAAAGVVTEDPDKFGQTLVLQALPGTQGIYGLIIGVIMMSQLGVFGANIPDLSVQQGLMYLAAGCPIGIVGLISGIYQGRAAVASIGIIAKQPGQLGKAIIFPAIVETYAILALIVSLLMTLGIRV</sequence>
<dbReference type="KEGG" id="mas:Mahau_0626"/>
<evidence type="ECO:0000256" key="2">
    <source>
        <dbReference type="ARBA" id="ARBA00007296"/>
    </source>
</evidence>
<dbReference type="STRING" id="697281.Mahau_0626"/>
<gene>
    <name evidence="10" type="ordered locus">Mahau_0626</name>
</gene>
<dbReference type="CDD" id="cd18180">
    <property type="entry name" value="ATP-synt_Vo_Ao_c_NTPK_rpt2"/>
    <property type="match status" value="1"/>
</dbReference>
<dbReference type="CDD" id="cd18179">
    <property type="entry name" value="ATP-synt_Vo_Ao_c_NTPK_rpt1"/>
    <property type="match status" value="1"/>
</dbReference>
<feature type="transmembrane region" description="Helical" evidence="8">
    <location>
        <begin position="89"/>
        <end position="110"/>
    </location>
</feature>
<feature type="transmembrane region" description="Helical" evidence="8">
    <location>
        <begin position="59"/>
        <end position="77"/>
    </location>
</feature>
<comment type="similarity">
    <text evidence="2 8">Belongs to the V-ATPase proteolipid subunit family.</text>
</comment>
<dbReference type="InterPro" id="IPR000245">
    <property type="entry name" value="ATPase_proteolipid_csu"/>
</dbReference>
<evidence type="ECO:0000256" key="1">
    <source>
        <dbReference type="ARBA" id="ARBA00004141"/>
    </source>
</evidence>
<reference evidence="10 11" key="2">
    <citation type="journal article" date="2011" name="Stand. Genomic Sci.">
        <title>Complete genome sequence of Mahella australiensis type strain (50-1 BON).</title>
        <authorList>
            <person name="Sikorski J."/>
            <person name="Teshima H."/>
            <person name="Nolan M."/>
            <person name="Lucas S."/>
            <person name="Hammon N."/>
            <person name="Deshpande S."/>
            <person name="Cheng J.F."/>
            <person name="Pitluck S."/>
            <person name="Liolios K."/>
            <person name="Pagani I."/>
            <person name="Ivanova N."/>
            <person name="Huntemann M."/>
            <person name="Mavromatis K."/>
            <person name="Ovchinikova G."/>
            <person name="Pati A."/>
            <person name="Tapia R."/>
            <person name="Han C."/>
            <person name="Goodwin L."/>
            <person name="Chen A."/>
            <person name="Palaniappan K."/>
            <person name="Land M."/>
            <person name="Hauser L."/>
            <person name="Ngatchou-Djao O.D."/>
            <person name="Rohde M."/>
            <person name="Pukall R."/>
            <person name="Spring S."/>
            <person name="Abt B."/>
            <person name="Goker M."/>
            <person name="Detter J.C."/>
            <person name="Woyke T."/>
            <person name="Bristow J."/>
            <person name="Markowitz V."/>
            <person name="Hugenholtz P."/>
            <person name="Eisen J.A."/>
            <person name="Kyrpides N.C."/>
            <person name="Klenk H.P."/>
            <person name="Lapidus A."/>
        </authorList>
    </citation>
    <scope>NUCLEOTIDE SEQUENCE [LARGE SCALE GENOMIC DNA]</scope>
    <source>
        <strain evidence="11">DSM 15567 / CIP 107919 / 50-1 BON</strain>
    </source>
</reference>
<organism evidence="10 11">
    <name type="scientific">Mahella australiensis (strain DSM 15567 / CIP 107919 / 50-1 BON)</name>
    <dbReference type="NCBI Taxonomy" id="697281"/>
    <lineage>
        <taxon>Bacteria</taxon>
        <taxon>Bacillati</taxon>
        <taxon>Bacillota</taxon>
        <taxon>Clostridia</taxon>
        <taxon>Thermoanaerobacterales</taxon>
        <taxon>Thermoanaerobacterales Family IV. Incertae Sedis</taxon>
        <taxon>Mahella</taxon>
    </lineage>
</organism>
<keyword evidence="6 8" id="KW-0406">Ion transport</keyword>
<dbReference type="SUPFAM" id="SSF81333">
    <property type="entry name" value="F1F0 ATP synthase subunit C"/>
    <property type="match status" value="2"/>
</dbReference>
<dbReference type="Gene3D" id="1.20.120.610">
    <property type="entry name" value="lithium bound rotor ring of v- atpase"/>
    <property type="match status" value="1"/>
</dbReference>
<dbReference type="eggNOG" id="COG0636">
    <property type="taxonomic scope" value="Bacteria"/>
</dbReference>
<dbReference type="InterPro" id="IPR035921">
    <property type="entry name" value="F/V-ATP_Csub_sf"/>
</dbReference>
<dbReference type="NCBIfam" id="NF005124">
    <property type="entry name" value="PRK06558.1"/>
    <property type="match status" value="1"/>
</dbReference>
<protein>
    <submittedName>
        <fullName evidence="10">H+transporting two-sector ATPase C subunit</fullName>
    </submittedName>
</protein>
<dbReference type="PANTHER" id="PTHR10263">
    <property type="entry name" value="V-TYPE PROTON ATPASE PROTEOLIPID SUBUNIT"/>
    <property type="match status" value="1"/>
</dbReference>
<dbReference type="Pfam" id="PF00137">
    <property type="entry name" value="ATP-synt_C"/>
    <property type="match status" value="2"/>
</dbReference>
<evidence type="ECO:0000313" key="11">
    <source>
        <dbReference type="Proteomes" id="UP000008457"/>
    </source>
</evidence>
<evidence type="ECO:0000259" key="9">
    <source>
        <dbReference type="Pfam" id="PF00137"/>
    </source>
</evidence>
<reference evidence="11" key="1">
    <citation type="submission" date="2010-11" db="EMBL/GenBank/DDBJ databases">
        <title>The complete genome of Mahella australiensis DSM 15567.</title>
        <authorList>
            <consortium name="US DOE Joint Genome Institute (JGI-PGF)"/>
            <person name="Lucas S."/>
            <person name="Copeland A."/>
            <person name="Lapidus A."/>
            <person name="Bruce D."/>
            <person name="Goodwin L."/>
            <person name="Pitluck S."/>
            <person name="Kyrpides N."/>
            <person name="Mavromatis K."/>
            <person name="Pagani I."/>
            <person name="Ivanova N."/>
            <person name="Teshima H."/>
            <person name="Brettin T."/>
            <person name="Detter J.C."/>
            <person name="Han C."/>
            <person name="Tapia R."/>
            <person name="Land M."/>
            <person name="Hauser L."/>
            <person name="Markowitz V."/>
            <person name="Cheng J.-F."/>
            <person name="Hugenholtz P."/>
            <person name="Woyke T."/>
            <person name="Wu D."/>
            <person name="Spring S."/>
            <person name="Pukall R."/>
            <person name="Steenblock K."/>
            <person name="Schneider S."/>
            <person name="Klenk H.-P."/>
            <person name="Eisen J.A."/>
        </authorList>
    </citation>
    <scope>NUCLEOTIDE SEQUENCE [LARGE SCALE GENOMIC DNA]</scope>
    <source>
        <strain evidence="11">DSM 15567 / CIP 107919 / 50-1 BON</strain>
    </source>
</reference>
<comment type="subcellular location">
    <subcellularLocation>
        <location evidence="1">Membrane</location>
        <topology evidence="1">Multi-pass membrane protein</topology>
    </subcellularLocation>
</comment>
<evidence type="ECO:0000256" key="4">
    <source>
        <dbReference type="ARBA" id="ARBA00022692"/>
    </source>
</evidence>
<evidence type="ECO:0000256" key="5">
    <source>
        <dbReference type="ARBA" id="ARBA00022989"/>
    </source>
</evidence>
<keyword evidence="4 8" id="KW-0812">Transmembrane</keyword>
<feature type="domain" description="V-ATPase proteolipid subunit C-like" evidence="9">
    <location>
        <begin position="92"/>
        <end position="151"/>
    </location>
</feature>
<dbReference type="Proteomes" id="UP000008457">
    <property type="component" value="Chromosome"/>
</dbReference>
<feature type="transmembrane region" description="Helical" evidence="8">
    <location>
        <begin position="130"/>
        <end position="155"/>
    </location>
</feature>
<dbReference type="FunFam" id="1.20.120.610:FF:000005">
    <property type="entry name" value="V-type sodium ATPase subunit K"/>
    <property type="match status" value="1"/>
</dbReference>
<dbReference type="GO" id="GO:0033179">
    <property type="term" value="C:proton-transporting V-type ATPase, V0 domain"/>
    <property type="evidence" value="ECO:0007669"/>
    <property type="project" value="InterPro"/>
</dbReference>
<keyword evidence="5 8" id="KW-1133">Transmembrane helix</keyword>
<evidence type="ECO:0000256" key="6">
    <source>
        <dbReference type="ARBA" id="ARBA00023065"/>
    </source>
</evidence>
<keyword evidence="3 8" id="KW-0813">Transport</keyword>
<evidence type="ECO:0000313" key="10">
    <source>
        <dbReference type="EMBL" id="AEE95829.1"/>
    </source>
</evidence>